<organism evidence="2 3">
    <name type="scientific">Clostridium perfringens</name>
    <dbReference type="NCBI Taxonomy" id="1502"/>
    <lineage>
        <taxon>Bacteria</taxon>
        <taxon>Bacillati</taxon>
        <taxon>Bacillota</taxon>
        <taxon>Clostridia</taxon>
        <taxon>Eubacteriales</taxon>
        <taxon>Clostridiaceae</taxon>
        <taxon>Clostridium</taxon>
    </lineage>
</organism>
<proteinExistence type="predicted"/>
<evidence type="ECO:0000313" key="3">
    <source>
        <dbReference type="Proteomes" id="UP000070260"/>
    </source>
</evidence>
<evidence type="ECO:0000256" key="1">
    <source>
        <dbReference type="SAM" id="Coils"/>
    </source>
</evidence>
<dbReference type="Proteomes" id="UP000070260">
    <property type="component" value="Plasmid pJFP838A"/>
</dbReference>
<dbReference type="EMBL" id="CP013615">
    <property type="protein sequence ID" value="AMN31133.1"/>
    <property type="molecule type" value="Genomic_DNA"/>
</dbReference>
<evidence type="ECO:0000313" key="2">
    <source>
        <dbReference type="EMBL" id="AMN31133.1"/>
    </source>
</evidence>
<name>A0A140GRH4_CLOPF</name>
<accession>A0A140GRH4</accession>
<gene>
    <name evidence="2" type="ORF">JFP838_pA0217</name>
</gene>
<feature type="coiled-coil region" evidence="1">
    <location>
        <begin position="152"/>
        <end position="186"/>
    </location>
</feature>
<dbReference type="RefSeq" id="WP_061429729.1">
    <property type="nucleotide sequence ID" value="NZ_CATNZX010000001.1"/>
</dbReference>
<protein>
    <submittedName>
        <fullName evidence="2">Uncharacterized protein</fullName>
    </submittedName>
</protein>
<reference evidence="2 3" key="1">
    <citation type="journal article" date="2016" name="PLoS ONE">
        <title>Plasmid Characterization and Chromosome Analysis of Two netF+ Clostridium perfringens Isolates Associated with Foal and Canine Necrotizing Enteritis.</title>
        <authorList>
            <person name="Mehdizadeh Gohari I."/>
            <person name="Kropinski A.M."/>
            <person name="Weese S.J."/>
            <person name="Parreira V.R."/>
            <person name="Whitehead A.E."/>
            <person name="Boerlin P."/>
            <person name="Prescott J.F."/>
        </authorList>
    </citation>
    <scope>NUCLEOTIDE SEQUENCE [LARGE SCALE GENOMIC DNA]</scope>
    <source>
        <strain evidence="2 3">JP838</strain>
        <plasmid evidence="3">Plasmid pJFP838A</plasmid>
    </source>
</reference>
<dbReference type="AlphaFoldDB" id="A0A140GRH4"/>
<keyword evidence="1" id="KW-0175">Coiled coil</keyword>
<geneLocation type="plasmid" evidence="2 3">
    <name>pJFP838A</name>
</geneLocation>
<dbReference type="PATRIC" id="fig|1502.177.peg.3425"/>
<sequence length="204" mass="23580">MTNNIDKRKLANKLLKLRKSLKLTLLGMSTKTGIPKNVLEELELGMYSKNNIIDIVETICEKTNTDNTFFEKCIIKSEKKDIKETKNGTKTKGQKFADKLFKRWGSNALRDLCDYLGTLIDLGYIDLKNPNIPEFAKESIIELFKPYIQERIEEEKRNEAKIEAILKEAEKNRKNIKKVKNNITKADISLLEKKFPKTKGLINQ</sequence>
<keyword evidence="2" id="KW-0614">Plasmid</keyword>